<dbReference type="GeneID" id="120277211"/>
<dbReference type="RefSeq" id="XP_039139898.1">
    <property type="nucleotide sequence ID" value="XM_039283964.1"/>
</dbReference>
<feature type="region of interest" description="Disordered" evidence="2">
    <location>
        <begin position="46"/>
        <end position="71"/>
    </location>
</feature>
<proteinExistence type="predicted"/>
<dbReference type="PANTHER" id="PTHR36325:SF1">
    <property type="entry name" value="MYOSIN-2 HEAVY CHAIN-LIKE PROTEIN"/>
    <property type="match status" value="1"/>
</dbReference>
<feature type="region of interest" description="Disordered" evidence="2">
    <location>
        <begin position="1"/>
        <end position="29"/>
    </location>
</feature>
<evidence type="ECO:0000256" key="1">
    <source>
        <dbReference type="SAM" id="Coils"/>
    </source>
</evidence>
<feature type="compositionally biased region" description="Basic and acidic residues" evidence="2">
    <location>
        <begin position="543"/>
        <end position="564"/>
    </location>
</feature>
<evidence type="ECO:0000256" key="2">
    <source>
        <dbReference type="SAM" id="MobiDB-lite"/>
    </source>
</evidence>
<reference evidence="4" key="1">
    <citation type="submission" date="2025-08" db="UniProtKB">
        <authorList>
            <consortium name="RefSeq"/>
        </authorList>
    </citation>
    <scope>IDENTIFICATION</scope>
</reference>
<dbReference type="Proteomes" id="UP001515500">
    <property type="component" value="Chromosome 15"/>
</dbReference>
<feature type="region of interest" description="Disordered" evidence="2">
    <location>
        <begin position="542"/>
        <end position="564"/>
    </location>
</feature>
<gene>
    <name evidence="4" type="primary">LOC120277211</name>
</gene>
<organism evidence="3 4">
    <name type="scientific">Dioscorea cayennensis subsp. rotundata</name>
    <name type="common">White Guinea yam</name>
    <name type="synonym">Dioscorea rotundata</name>
    <dbReference type="NCBI Taxonomy" id="55577"/>
    <lineage>
        <taxon>Eukaryota</taxon>
        <taxon>Viridiplantae</taxon>
        <taxon>Streptophyta</taxon>
        <taxon>Embryophyta</taxon>
        <taxon>Tracheophyta</taxon>
        <taxon>Spermatophyta</taxon>
        <taxon>Magnoliopsida</taxon>
        <taxon>Liliopsida</taxon>
        <taxon>Dioscoreales</taxon>
        <taxon>Dioscoreaceae</taxon>
        <taxon>Dioscorea</taxon>
    </lineage>
</organism>
<protein>
    <submittedName>
        <fullName evidence="4">Uncharacterized protein LOC120277211 isoform X1</fullName>
    </submittedName>
</protein>
<evidence type="ECO:0000313" key="3">
    <source>
        <dbReference type="Proteomes" id="UP001515500"/>
    </source>
</evidence>
<name>A0AB40CIT7_DIOCR</name>
<dbReference type="PANTHER" id="PTHR36325">
    <property type="entry name" value="MYOSIN-2 HEAVY CHAIN-LIKE PROTEIN"/>
    <property type="match status" value="1"/>
</dbReference>
<keyword evidence="1" id="KW-0175">Coiled coil</keyword>
<feature type="compositionally biased region" description="Polar residues" evidence="2">
    <location>
        <begin position="46"/>
        <end position="59"/>
    </location>
</feature>
<keyword evidence="3" id="KW-1185">Reference proteome</keyword>
<feature type="coiled-coil region" evidence="1">
    <location>
        <begin position="145"/>
        <end position="172"/>
    </location>
</feature>
<dbReference type="AlphaFoldDB" id="A0AB40CIT7"/>
<evidence type="ECO:0000313" key="4">
    <source>
        <dbReference type="RefSeq" id="XP_039139898.1"/>
    </source>
</evidence>
<sequence>MESTVETSPDLEKKTFFLDAEASPRNSSANSRKIFVLQNVGSRESGNSMLNSVNKQTPQIKKPHRRNGSPLYWFPRKKTDSFLKRKLRRLQEAGGMSSTLEEFLDSANPHYSRMMREKIAAREAANKAMEARKAAMIEGSWCRILRAARIQSKEAETKLAEAEKHVAEAFEAAKAMGVMMYDRPDCPRGPCKIQTSSAIGGRSTHTVTASFETAFEVDKEVAAAVKKAFVRLASCPSSSNKEEFRNLLLKISQNPDSIEADQEISEVTSECEFDPGSELEVDVQNAGGLAVGDVCRKSDIQTKERRCINEHPPTDHDEIHSSSSQDLVSEMLDRLRCLQEDQLASLAVIVATCGLNAALLEADSGKDHGIEAVTESISASVIPRPKNMALLGTNGRRYSSVTKFIGGDTRKEAEAELPSLDKFLVKHVSKFEREVQEARKKEDHRASGASVLQVVKEREKVHTSGKITSSDSMSDLGSILVKHVSRLEREIQKAKSQNNSQMIAKGKDAEGASVKDVMVAPAPEGNRDSGGVLVEHSLNGELDTERGGCKQSRNSERLTEKSEQHDLFHEAQVDKENMDCNIEETQMSRIQGAKVEAQRTLKARDELTGLEKILVKPVHRLEKDKMQALEKGSHYIIKKENRKHGHGVAASESLDKILVKHVSRLEKEKLAHCKSEDSVTVKKRDQFADRNTESLDEILVKHQSKLEKAKIAVSQQSADDRIKTVDSRKQAREKELLEAWGGLSLGNSIRPHLSRLERDKAAWRKAEEEERRQNTTMQL</sequence>
<accession>A0AB40CIT7</accession>